<reference evidence="2" key="1">
    <citation type="submission" date="2017-02" db="EMBL/GenBank/DDBJ databases">
        <authorList>
            <person name="Tetz G."/>
            <person name="Tetz V."/>
        </authorList>
    </citation>
    <scope>NUCLEOTIDE SEQUENCE [LARGE SCALE GENOMIC DNA]</scope>
    <source>
        <strain evidence="2">VT16-26</strain>
    </source>
</reference>
<dbReference type="Proteomes" id="UP000196355">
    <property type="component" value="Unassembled WGS sequence"/>
</dbReference>
<dbReference type="AlphaFoldDB" id="A0A202CBU1"/>
<gene>
    <name evidence="1" type="ORF">B0E34_02620</name>
</gene>
<evidence type="ECO:0000313" key="2">
    <source>
        <dbReference type="Proteomes" id="UP000196355"/>
    </source>
</evidence>
<name>A0A202CBU1_9FLAO</name>
<evidence type="ECO:0000313" key="1">
    <source>
        <dbReference type="EMBL" id="OVE61297.1"/>
    </source>
</evidence>
<comment type="caution">
    <text evidence="1">The sequence shown here is derived from an EMBL/GenBank/DDBJ whole genome shotgun (WGS) entry which is preliminary data.</text>
</comment>
<protein>
    <submittedName>
        <fullName evidence="1">Uncharacterized protein</fullName>
    </submittedName>
</protein>
<keyword evidence="2" id="KW-1185">Reference proteome</keyword>
<proteinExistence type="predicted"/>
<accession>A0A202CBU1</accession>
<dbReference type="EMBL" id="MVAG01000064">
    <property type="protein sequence ID" value="OVE61297.1"/>
    <property type="molecule type" value="Genomic_DNA"/>
</dbReference>
<organism evidence="1 2">
    <name type="scientific">Chryseobacterium mucoviscidosis</name>
    <dbReference type="NCBI Taxonomy" id="1945581"/>
    <lineage>
        <taxon>Bacteria</taxon>
        <taxon>Pseudomonadati</taxon>
        <taxon>Bacteroidota</taxon>
        <taxon>Flavobacteriia</taxon>
        <taxon>Flavobacteriales</taxon>
        <taxon>Weeksellaceae</taxon>
        <taxon>Chryseobacterium group</taxon>
        <taxon>Chryseobacterium</taxon>
    </lineage>
</organism>
<sequence length="80" mass="9564">MRKLSYVLLLLSLINCKNKSSVFEVKINHVSKNIIDELKHLKADNHLKLYFQHPQKGILEIRDNKIQLTYYEIKNWLSKL</sequence>